<proteinExistence type="predicted"/>
<evidence type="ECO:0000313" key="2">
    <source>
        <dbReference type="Proteomes" id="UP000053257"/>
    </source>
</evidence>
<dbReference type="AlphaFoldDB" id="A0A0C3RZT0"/>
<dbReference type="HOGENOM" id="CLU_2074011_0_0_1"/>
<dbReference type="EMBL" id="KN840709">
    <property type="protein sequence ID" value="KIP02047.1"/>
    <property type="molecule type" value="Genomic_DNA"/>
</dbReference>
<organism evidence="1 2">
    <name type="scientific">Phlebiopsis gigantea (strain 11061_1 CR5-6)</name>
    <name type="common">White-rot fungus</name>
    <name type="synonym">Peniophora gigantea</name>
    <dbReference type="NCBI Taxonomy" id="745531"/>
    <lineage>
        <taxon>Eukaryota</taxon>
        <taxon>Fungi</taxon>
        <taxon>Dikarya</taxon>
        <taxon>Basidiomycota</taxon>
        <taxon>Agaricomycotina</taxon>
        <taxon>Agaricomycetes</taxon>
        <taxon>Polyporales</taxon>
        <taxon>Phanerochaetaceae</taxon>
        <taxon>Phlebiopsis</taxon>
    </lineage>
</organism>
<name>A0A0C3RZT0_PHLG1</name>
<sequence>MKPQTAALAPSVLAIANGAHTIVWTVFDGQPCTGSILGTVELLNVTAAACIQQSGASVNFTSTGDSVPCTVALYKDSTCTDFEGAISENACLLFGAKGAVVQAYLYRVRASAGPEGRR</sequence>
<evidence type="ECO:0000313" key="1">
    <source>
        <dbReference type="EMBL" id="KIP02047.1"/>
    </source>
</evidence>
<gene>
    <name evidence="1" type="ORF">PHLGIDRAFT_313832</name>
</gene>
<accession>A0A0C3RZT0</accession>
<reference evidence="1 2" key="1">
    <citation type="journal article" date="2014" name="PLoS Genet.">
        <title>Analysis of the Phlebiopsis gigantea genome, transcriptome and secretome provides insight into its pioneer colonization strategies of wood.</title>
        <authorList>
            <person name="Hori C."/>
            <person name="Ishida T."/>
            <person name="Igarashi K."/>
            <person name="Samejima M."/>
            <person name="Suzuki H."/>
            <person name="Master E."/>
            <person name="Ferreira P."/>
            <person name="Ruiz-Duenas F.J."/>
            <person name="Held B."/>
            <person name="Canessa P."/>
            <person name="Larrondo L.F."/>
            <person name="Schmoll M."/>
            <person name="Druzhinina I.S."/>
            <person name="Kubicek C.P."/>
            <person name="Gaskell J.A."/>
            <person name="Kersten P."/>
            <person name="St John F."/>
            <person name="Glasner J."/>
            <person name="Sabat G."/>
            <person name="Splinter BonDurant S."/>
            <person name="Syed K."/>
            <person name="Yadav J."/>
            <person name="Mgbeahuruike A.C."/>
            <person name="Kovalchuk A."/>
            <person name="Asiegbu F.O."/>
            <person name="Lackner G."/>
            <person name="Hoffmeister D."/>
            <person name="Rencoret J."/>
            <person name="Gutierrez A."/>
            <person name="Sun H."/>
            <person name="Lindquist E."/>
            <person name="Barry K."/>
            <person name="Riley R."/>
            <person name="Grigoriev I.V."/>
            <person name="Henrissat B."/>
            <person name="Kues U."/>
            <person name="Berka R.M."/>
            <person name="Martinez A.T."/>
            <person name="Covert S.F."/>
            <person name="Blanchette R.A."/>
            <person name="Cullen D."/>
        </authorList>
    </citation>
    <scope>NUCLEOTIDE SEQUENCE [LARGE SCALE GENOMIC DNA]</scope>
    <source>
        <strain evidence="1 2">11061_1 CR5-6</strain>
    </source>
</reference>
<keyword evidence="2" id="KW-1185">Reference proteome</keyword>
<protein>
    <submittedName>
        <fullName evidence="1">Uncharacterized protein</fullName>
    </submittedName>
</protein>
<dbReference type="Proteomes" id="UP000053257">
    <property type="component" value="Unassembled WGS sequence"/>
</dbReference>